<feature type="transmembrane region" description="Helical" evidence="9">
    <location>
        <begin position="350"/>
        <end position="367"/>
    </location>
</feature>
<dbReference type="Proteomes" id="UP000266426">
    <property type="component" value="Unassembled WGS sequence"/>
</dbReference>
<dbReference type="SMART" id="SM00028">
    <property type="entry name" value="TPR"/>
    <property type="match status" value="4"/>
</dbReference>
<evidence type="ECO:0000256" key="4">
    <source>
        <dbReference type="ARBA" id="ARBA00022679"/>
    </source>
</evidence>
<organism evidence="11 12">
    <name type="scientific">Candidatus Auribacter fodinae</name>
    <dbReference type="NCBI Taxonomy" id="2093366"/>
    <lineage>
        <taxon>Bacteria</taxon>
        <taxon>Pseudomonadati</taxon>
        <taxon>Candidatus Auribacterota</taxon>
        <taxon>Candidatus Auribacteria</taxon>
        <taxon>Candidatus Auribacterales</taxon>
        <taxon>Candidatus Auribacteraceae</taxon>
        <taxon>Candidatus Auribacter</taxon>
    </lineage>
</organism>
<name>A0A3A4RDA2_9BACT</name>
<dbReference type="InterPro" id="IPR038731">
    <property type="entry name" value="RgtA/B/C-like"/>
</dbReference>
<feature type="transmembrane region" description="Helical" evidence="9">
    <location>
        <begin position="399"/>
        <end position="416"/>
    </location>
</feature>
<keyword evidence="3" id="KW-0328">Glycosyltransferase</keyword>
<feature type="transmembrane region" description="Helical" evidence="9">
    <location>
        <begin position="376"/>
        <end position="393"/>
    </location>
</feature>
<protein>
    <submittedName>
        <fullName evidence="11">Tetratricopeptide repeat protein</fullName>
    </submittedName>
</protein>
<feature type="transmembrane region" description="Helical" evidence="9">
    <location>
        <begin position="12"/>
        <end position="29"/>
    </location>
</feature>
<feature type="transmembrane region" description="Helical" evidence="9">
    <location>
        <begin position="169"/>
        <end position="196"/>
    </location>
</feature>
<sequence>MVLRHTLLRKHYVFPLLIFAAAFSIRFMYLEQIKTNPFFEPRSLDPFFYHSWAQDIAHGNLNGDGVFRGMPLYAYLLGTIYKLTEDSLYCAYCANSLLGALSCMLIFFIGKKLFGSATGIIAGLLAVFYKPFIFYEGMLVGVTLAVFLYLLCLLLLLRFTTQPNSKDAILTGAIIGISALCRASILLLPIITIFFYPRFLKKVYKGEFIKKSLIIILCAYSIVLATGIRNYIIAKDFVLITAHSGLNFYIGNNSSATGKFHAPDGVGRQPELMMSNAHAMAEKTLGRTLKPSEASAYWKQLGQSFIITHPYSYIRLLLKKLTLFFQGAEIADFRNITFFERFSSIMRLPLVTYQFIIPLAILGLIITRKQRGDISILRYFIISNLISVILYFVNSRYRLPAVPVFIIFAAYALKSIAEKIREKDVKRVAGLATALIVLFSATFITREQVDLSDDYNELASWYVYNKKDIARGIALFREALKISPENEYVWFNLGRTYFEDNRLEEAEECFLNTIEFNKDDYESYNILGIIYTRMRRLDDALSAYEKSLQINPAYYKAINNMAEVYIIIGDNDKAEQLRKRSLSINPDQPMLIEKIK</sequence>
<accession>A0A3A4RDA2</accession>
<dbReference type="InterPro" id="IPR019734">
    <property type="entry name" value="TPR_rpt"/>
</dbReference>
<dbReference type="Pfam" id="PF14559">
    <property type="entry name" value="TPR_19"/>
    <property type="match status" value="2"/>
</dbReference>
<evidence type="ECO:0000256" key="2">
    <source>
        <dbReference type="ARBA" id="ARBA00022475"/>
    </source>
</evidence>
<feature type="transmembrane region" description="Helical" evidence="9">
    <location>
        <begin position="114"/>
        <end position="132"/>
    </location>
</feature>
<dbReference type="InterPro" id="IPR050297">
    <property type="entry name" value="LipidA_mod_glycosyltrf_83"/>
</dbReference>
<evidence type="ECO:0000256" key="3">
    <source>
        <dbReference type="ARBA" id="ARBA00022676"/>
    </source>
</evidence>
<feature type="transmembrane region" description="Helical" evidence="9">
    <location>
        <begin position="89"/>
        <end position="108"/>
    </location>
</feature>
<dbReference type="Gene3D" id="1.25.40.10">
    <property type="entry name" value="Tetratricopeptide repeat domain"/>
    <property type="match status" value="1"/>
</dbReference>
<proteinExistence type="predicted"/>
<dbReference type="GO" id="GO:0009103">
    <property type="term" value="P:lipopolysaccharide biosynthetic process"/>
    <property type="evidence" value="ECO:0007669"/>
    <property type="project" value="UniProtKB-ARBA"/>
</dbReference>
<evidence type="ECO:0000256" key="5">
    <source>
        <dbReference type="ARBA" id="ARBA00022692"/>
    </source>
</evidence>
<keyword evidence="4" id="KW-0808">Transferase</keyword>
<evidence type="ECO:0000256" key="7">
    <source>
        <dbReference type="ARBA" id="ARBA00023136"/>
    </source>
</evidence>
<keyword evidence="5 9" id="KW-0812">Transmembrane</keyword>
<feature type="transmembrane region" description="Helical" evidence="9">
    <location>
        <begin position="208"/>
        <end position="228"/>
    </location>
</feature>
<dbReference type="EMBL" id="QZJZ01000031">
    <property type="protein sequence ID" value="RJP60318.1"/>
    <property type="molecule type" value="Genomic_DNA"/>
</dbReference>
<feature type="domain" description="Glycosyltransferase RgtA/B/C/D-like" evidence="10">
    <location>
        <begin position="71"/>
        <end position="196"/>
    </location>
</feature>
<dbReference type="InterPro" id="IPR011990">
    <property type="entry name" value="TPR-like_helical_dom_sf"/>
</dbReference>
<dbReference type="PANTHER" id="PTHR33908:SF11">
    <property type="entry name" value="MEMBRANE PROTEIN"/>
    <property type="match status" value="1"/>
</dbReference>
<feature type="repeat" description="TPR" evidence="8">
    <location>
        <begin position="521"/>
        <end position="554"/>
    </location>
</feature>
<reference evidence="11 12" key="1">
    <citation type="journal article" date="2017" name="ISME J.">
        <title>Energy and carbon metabolisms in a deep terrestrial subsurface fluid microbial community.</title>
        <authorList>
            <person name="Momper L."/>
            <person name="Jungbluth S.P."/>
            <person name="Lee M.D."/>
            <person name="Amend J.P."/>
        </authorList>
    </citation>
    <scope>NUCLEOTIDE SEQUENCE [LARGE SCALE GENOMIC DNA]</scope>
    <source>
        <strain evidence="11">SURF_26</strain>
    </source>
</reference>
<evidence type="ECO:0000313" key="11">
    <source>
        <dbReference type="EMBL" id="RJP60318.1"/>
    </source>
</evidence>
<dbReference type="Pfam" id="PF13231">
    <property type="entry name" value="PMT_2"/>
    <property type="match status" value="1"/>
</dbReference>
<keyword evidence="8" id="KW-0802">TPR repeat</keyword>
<comment type="subcellular location">
    <subcellularLocation>
        <location evidence="1">Cell membrane</location>
        <topology evidence="1">Multi-pass membrane protein</topology>
    </subcellularLocation>
</comment>
<evidence type="ECO:0000256" key="9">
    <source>
        <dbReference type="SAM" id="Phobius"/>
    </source>
</evidence>
<evidence type="ECO:0000256" key="6">
    <source>
        <dbReference type="ARBA" id="ARBA00022989"/>
    </source>
</evidence>
<dbReference type="AlphaFoldDB" id="A0A3A4RDA2"/>
<feature type="transmembrane region" description="Helical" evidence="9">
    <location>
        <begin position="139"/>
        <end position="157"/>
    </location>
</feature>
<feature type="repeat" description="TPR" evidence="8">
    <location>
        <begin position="555"/>
        <end position="588"/>
    </location>
</feature>
<feature type="repeat" description="TPR" evidence="8">
    <location>
        <begin position="487"/>
        <end position="520"/>
    </location>
</feature>
<evidence type="ECO:0000259" key="10">
    <source>
        <dbReference type="Pfam" id="PF13231"/>
    </source>
</evidence>
<keyword evidence="6 9" id="KW-1133">Transmembrane helix</keyword>
<evidence type="ECO:0000313" key="12">
    <source>
        <dbReference type="Proteomes" id="UP000266426"/>
    </source>
</evidence>
<dbReference type="SUPFAM" id="SSF48452">
    <property type="entry name" value="TPR-like"/>
    <property type="match status" value="1"/>
</dbReference>
<evidence type="ECO:0000256" key="8">
    <source>
        <dbReference type="PROSITE-ProRule" id="PRU00339"/>
    </source>
</evidence>
<keyword evidence="2" id="KW-1003">Cell membrane</keyword>
<evidence type="ECO:0000256" key="1">
    <source>
        <dbReference type="ARBA" id="ARBA00004651"/>
    </source>
</evidence>
<dbReference type="GO" id="GO:0016763">
    <property type="term" value="F:pentosyltransferase activity"/>
    <property type="evidence" value="ECO:0007669"/>
    <property type="project" value="TreeGrafter"/>
</dbReference>
<dbReference type="PROSITE" id="PS50293">
    <property type="entry name" value="TPR_REGION"/>
    <property type="match status" value="1"/>
</dbReference>
<comment type="caution">
    <text evidence="11">The sequence shown here is derived from an EMBL/GenBank/DDBJ whole genome shotgun (WGS) entry which is preliminary data.</text>
</comment>
<dbReference type="GO" id="GO:0005886">
    <property type="term" value="C:plasma membrane"/>
    <property type="evidence" value="ECO:0007669"/>
    <property type="project" value="UniProtKB-SubCell"/>
</dbReference>
<feature type="transmembrane region" description="Helical" evidence="9">
    <location>
        <begin position="428"/>
        <end position="445"/>
    </location>
</feature>
<gene>
    <name evidence="11" type="ORF">C4541_04540</name>
</gene>
<dbReference type="PROSITE" id="PS50005">
    <property type="entry name" value="TPR"/>
    <property type="match status" value="3"/>
</dbReference>
<keyword evidence="7 9" id="KW-0472">Membrane</keyword>
<dbReference type="PANTHER" id="PTHR33908">
    <property type="entry name" value="MANNOSYLTRANSFERASE YKCB-RELATED"/>
    <property type="match status" value="1"/>
</dbReference>